<feature type="transmembrane region" description="Helical" evidence="1">
    <location>
        <begin position="68"/>
        <end position="94"/>
    </location>
</feature>
<evidence type="ECO:0000259" key="2">
    <source>
        <dbReference type="Pfam" id="PF25842"/>
    </source>
</evidence>
<keyword evidence="4" id="KW-1185">Reference proteome</keyword>
<evidence type="ECO:0000256" key="1">
    <source>
        <dbReference type="SAM" id="Phobius"/>
    </source>
</evidence>
<accession>A0ABW4HNA5</accession>
<dbReference type="InterPro" id="IPR012340">
    <property type="entry name" value="NA-bd_OB-fold"/>
</dbReference>
<comment type="caution">
    <text evidence="3">The sequence shown here is derived from an EMBL/GenBank/DDBJ whole genome shotgun (WGS) entry which is preliminary data.</text>
</comment>
<dbReference type="Proteomes" id="UP001597221">
    <property type="component" value="Unassembled WGS sequence"/>
</dbReference>
<dbReference type="RefSeq" id="WP_251512452.1">
    <property type="nucleotide sequence ID" value="NZ_JAMBON010000006.1"/>
</dbReference>
<keyword evidence="1" id="KW-1133">Transmembrane helix</keyword>
<sequence length="180" mass="19646">MELFGTPIENIYLFVLIIAGILTILYLFFGDFIEVFGEISPFLNPALILAFITFFSAAAYILELVTSLSSIVIIIISSILAFILAAVLNIFVFIPMKSAEESLSYTEDSLKGRVGKIILSVPEDGFGEIVIKSKSGTISKPAASYDNELIQEGTRVLVIEVKNGVLYVVPYETGFDLESG</sequence>
<feature type="domain" description="Membrane protein NfeD2 N-terminal transmembrane" evidence="2">
    <location>
        <begin position="1"/>
        <end position="101"/>
    </location>
</feature>
<dbReference type="InterPro" id="IPR058653">
    <property type="entry name" value="NfeD2_TM"/>
</dbReference>
<dbReference type="Pfam" id="PF25842">
    <property type="entry name" value="NfeD_TM"/>
    <property type="match status" value="1"/>
</dbReference>
<name>A0ABW4HNA5_9BACI</name>
<dbReference type="Gene3D" id="2.40.50.140">
    <property type="entry name" value="Nucleic acid-binding proteins"/>
    <property type="match status" value="1"/>
</dbReference>
<gene>
    <name evidence="3" type="ORF">ACFSBH_04250</name>
</gene>
<keyword evidence="1" id="KW-0812">Transmembrane</keyword>
<protein>
    <submittedName>
        <fullName evidence="3">NfeD family protein</fullName>
    </submittedName>
</protein>
<keyword evidence="1" id="KW-0472">Membrane</keyword>
<organism evidence="3 4">
    <name type="scientific">Oceanobacillus luteolus</name>
    <dbReference type="NCBI Taxonomy" id="1274358"/>
    <lineage>
        <taxon>Bacteria</taxon>
        <taxon>Bacillati</taxon>
        <taxon>Bacillota</taxon>
        <taxon>Bacilli</taxon>
        <taxon>Bacillales</taxon>
        <taxon>Bacillaceae</taxon>
        <taxon>Oceanobacillus</taxon>
    </lineage>
</organism>
<proteinExistence type="predicted"/>
<feature type="transmembrane region" description="Helical" evidence="1">
    <location>
        <begin position="42"/>
        <end position="62"/>
    </location>
</feature>
<evidence type="ECO:0000313" key="4">
    <source>
        <dbReference type="Proteomes" id="UP001597221"/>
    </source>
</evidence>
<reference evidence="4" key="1">
    <citation type="journal article" date="2019" name="Int. J. Syst. Evol. Microbiol.">
        <title>The Global Catalogue of Microorganisms (GCM) 10K type strain sequencing project: providing services to taxonomists for standard genome sequencing and annotation.</title>
        <authorList>
            <consortium name="The Broad Institute Genomics Platform"/>
            <consortium name="The Broad Institute Genome Sequencing Center for Infectious Disease"/>
            <person name="Wu L."/>
            <person name="Ma J."/>
        </authorList>
    </citation>
    <scope>NUCLEOTIDE SEQUENCE [LARGE SCALE GENOMIC DNA]</scope>
    <source>
        <strain evidence="4">CGMCC 1.12376</strain>
    </source>
</reference>
<dbReference type="EMBL" id="JBHUDE010000016">
    <property type="protein sequence ID" value="MFD1606858.1"/>
    <property type="molecule type" value="Genomic_DNA"/>
</dbReference>
<evidence type="ECO:0000313" key="3">
    <source>
        <dbReference type="EMBL" id="MFD1606858.1"/>
    </source>
</evidence>
<feature type="transmembrane region" description="Helical" evidence="1">
    <location>
        <begin position="12"/>
        <end position="30"/>
    </location>
</feature>